<gene>
    <name evidence="1" type="ORF">G3M58_97415</name>
</gene>
<feature type="non-terminal residue" evidence="1">
    <location>
        <position position="77"/>
    </location>
</feature>
<evidence type="ECO:0000313" key="1">
    <source>
        <dbReference type="EMBL" id="NEE23829.1"/>
    </source>
</evidence>
<proteinExistence type="predicted"/>
<dbReference type="AlphaFoldDB" id="A0A6G3Y181"/>
<comment type="caution">
    <text evidence="1">The sequence shown here is derived from an EMBL/GenBank/DDBJ whole genome shotgun (WGS) entry which is preliminary data.</text>
</comment>
<reference evidence="1" key="1">
    <citation type="submission" date="2020-01" db="EMBL/GenBank/DDBJ databases">
        <title>Insect and environment-associated Actinomycetes.</title>
        <authorList>
            <person name="Currrie C."/>
            <person name="Chevrette M."/>
            <person name="Carlson C."/>
            <person name="Stubbendieck R."/>
            <person name="Wendt-Pienkowski E."/>
        </authorList>
    </citation>
    <scope>NUCLEOTIDE SEQUENCE</scope>
    <source>
        <strain evidence="1">SID7499</strain>
    </source>
</reference>
<feature type="non-terminal residue" evidence="1">
    <location>
        <position position="1"/>
    </location>
</feature>
<name>A0A6G3Y181_9ACTN</name>
<protein>
    <submittedName>
        <fullName evidence="1">DUF2236 domain-containing protein</fullName>
    </submittedName>
</protein>
<dbReference type="EMBL" id="JAAGMN010010617">
    <property type="protein sequence ID" value="NEE23829.1"/>
    <property type="molecule type" value="Genomic_DNA"/>
</dbReference>
<organism evidence="1">
    <name type="scientific">Streptomyces sp. SID7499</name>
    <dbReference type="NCBI Taxonomy" id="2706086"/>
    <lineage>
        <taxon>Bacteria</taxon>
        <taxon>Bacillati</taxon>
        <taxon>Actinomycetota</taxon>
        <taxon>Actinomycetes</taxon>
        <taxon>Kitasatosporales</taxon>
        <taxon>Streptomycetaceae</taxon>
        <taxon>Streptomyces</taxon>
    </lineage>
</organism>
<accession>A0A6G3Y181</accession>
<sequence>IDLYEEVVPGTFFDPIVSALVRHLVGDTCADWLRVPRTSWDTAVKAVPHLLGVLETVEDRSPLGAWALDRLGHLTTV</sequence>